<dbReference type="InterPro" id="IPR027291">
    <property type="entry name" value="Glyco_hydro_38_N_sf"/>
</dbReference>
<dbReference type="Gene3D" id="2.70.98.30">
    <property type="entry name" value="Golgi alpha-mannosidase II, domain 4"/>
    <property type="match status" value="1"/>
</dbReference>
<dbReference type="Gene3D" id="1.20.1270.50">
    <property type="entry name" value="Glycoside hydrolase family 38, central domain"/>
    <property type="match status" value="1"/>
</dbReference>
<protein>
    <submittedName>
        <fullName evidence="6">Mannosylglycerate hydrolase</fullName>
    </submittedName>
</protein>
<comment type="similarity">
    <text evidence="1">Belongs to the glycosyl hydrolase 38 family.</text>
</comment>
<dbReference type="GO" id="GO:0006013">
    <property type="term" value="P:mannose metabolic process"/>
    <property type="evidence" value="ECO:0007669"/>
    <property type="project" value="InterPro"/>
</dbReference>
<proteinExistence type="inferred from homology"/>
<evidence type="ECO:0000256" key="4">
    <source>
        <dbReference type="ARBA" id="ARBA00023295"/>
    </source>
</evidence>
<feature type="domain" description="Glycoside hydrolase family 38 central" evidence="5">
    <location>
        <begin position="276"/>
        <end position="354"/>
    </location>
</feature>
<dbReference type="InterPro" id="IPR041147">
    <property type="entry name" value="GH38_C"/>
</dbReference>
<dbReference type="Pfam" id="PF17677">
    <property type="entry name" value="Glyco_hydro38C2"/>
    <property type="match status" value="1"/>
</dbReference>
<reference evidence="6 7" key="1">
    <citation type="submission" date="2016-11" db="EMBL/GenBank/DDBJ databases">
        <authorList>
            <person name="Jaros S."/>
            <person name="Januszkiewicz K."/>
            <person name="Wedrychowicz H."/>
        </authorList>
    </citation>
    <scope>NUCLEOTIDE SEQUENCE [LARGE SCALE GENOMIC DNA]</scope>
    <source>
        <strain evidence="6 7">DSM 15212</strain>
    </source>
</reference>
<dbReference type="GO" id="GO:0004559">
    <property type="term" value="F:alpha-mannosidase activity"/>
    <property type="evidence" value="ECO:0007669"/>
    <property type="project" value="InterPro"/>
</dbReference>
<dbReference type="Pfam" id="PF01074">
    <property type="entry name" value="Glyco_hydro_38N"/>
    <property type="match status" value="1"/>
</dbReference>
<evidence type="ECO:0000256" key="3">
    <source>
        <dbReference type="ARBA" id="ARBA00022801"/>
    </source>
</evidence>
<dbReference type="RefSeq" id="WP_073148296.1">
    <property type="nucleotide sequence ID" value="NZ_FRAG01000012.1"/>
</dbReference>
<dbReference type="Gene3D" id="2.60.40.2220">
    <property type="match status" value="1"/>
</dbReference>
<dbReference type="STRING" id="1121301.SAMN02745912_01381"/>
<dbReference type="InterPro" id="IPR015341">
    <property type="entry name" value="Glyco_hydro_38_cen"/>
</dbReference>
<dbReference type="InterPro" id="IPR013780">
    <property type="entry name" value="Glyco_hydro_b"/>
</dbReference>
<keyword evidence="4" id="KW-0326">Glycosidase</keyword>
<evidence type="ECO:0000313" key="6">
    <source>
        <dbReference type="EMBL" id="SHJ86150.1"/>
    </source>
</evidence>
<dbReference type="InterPro" id="IPR011682">
    <property type="entry name" value="Glyco_hydro_38_C"/>
</dbReference>
<dbReference type="Gene3D" id="2.60.40.1180">
    <property type="entry name" value="Golgi alpha-mannosidase II"/>
    <property type="match status" value="1"/>
</dbReference>
<dbReference type="PANTHER" id="PTHR46017">
    <property type="entry name" value="ALPHA-MANNOSIDASE 2C1"/>
    <property type="match status" value="1"/>
</dbReference>
<dbReference type="InterPro" id="IPR037094">
    <property type="entry name" value="Glyco_hydro_38_cen_sf"/>
</dbReference>
<dbReference type="PANTHER" id="PTHR46017:SF2">
    <property type="entry name" value="MANNOSYLGLYCERATE HYDROLASE"/>
    <property type="match status" value="1"/>
</dbReference>
<dbReference type="Pfam" id="PF07748">
    <property type="entry name" value="Glyco_hydro_38C"/>
    <property type="match status" value="1"/>
</dbReference>
<dbReference type="SMART" id="SM00872">
    <property type="entry name" value="Alpha-mann_mid"/>
    <property type="match status" value="1"/>
</dbReference>
<dbReference type="EMBL" id="FRAG01000012">
    <property type="protein sequence ID" value="SHJ86150.1"/>
    <property type="molecule type" value="Genomic_DNA"/>
</dbReference>
<keyword evidence="2" id="KW-0479">Metal-binding</keyword>
<dbReference type="GO" id="GO:0030246">
    <property type="term" value="F:carbohydrate binding"/>
    <property type="evidence" value="ECO:0007669"/>
    <property type="project" value="InterPro"/>
</dbReference>
<accession>A0A1M6MRY3</accession>
<keyword evidence="3 6" id="KW-0378">Hydrolase</keyword>
<dbReference type="InterPro" id="IPR011013">
    <property type="entry name" value="Gal_mutarotase_sf_dom"/>
</dbReference>
<dbReference type="OrthoDB" id="9764050at2"/>
<dbReference type="Proteomes" id="UP000184465">
    <property type="component" value="Unassembled WGS sequence"/>
</dbReference>
<dbReference type="AlphaFoldDB" id="A0A1M6MRY3"/>
<gene>
    <name evidence="6" type="ORF">SAMN02745912_01381</name>
</gene>
<dbReference type="InterPro" id="IPR000602">
    <property type="entry name" value="Glyco_hydro_38_N"/>
</dbReference>
<dbReference type="SUPFAM" id="SSF74650">
    <property type="entry name" value="Galactose mutarotase-like"/>
    <property type="match status" value="1"/>
</dbReference>
<dbReference type="InterPro" id="IPR011330">
    <property type="entry name" value="Glyco_hydro/deAcase_b/a-brl"/>
</dbReference>
<dbReference type="GO" id="GO:0009313">
    <property type="term" value="P:oligosaccharide catabolic process"/>
    <property type="evidence" value="ECO:0007669"/>
    <property type="project" value="TreeGrafter"/>
</dbReference>
<keyword evidence="7" id="KW-1185">Reference proteome</keyword>
<evidence type="ECO:0000259" key="5">
    <source>
        <dbReference type="SMART" id="SM00872"/>
    </source>
</evidence>
<dbReference type="SUPFAM" id="SSF88713">
    <property type="entry name" value="Glycoside hydrolase/deacetylase"/>
    <property type="match status" value="1"/>
</dbReference>
<dbReference type="Gene3D" id="3.20.110.10">
    <property type="entry name" value="Glycoside hydrolase 38, N terminal domain"/>
    <property type="match status" value="1"/>
</dbReference>
<evidence type="ECO:0000256" key="1">
    <source>
        <dbReference type="ARBA" id="ARBA00009792"/>
    </source>
</evidence>
<dbReference type="GO" id="GO:0046872">
    <property type="term" value="F:metal ion binding"/>
    <property type="evidence" value="ECO:0007669"/>
    <property type="project" value="UniProtKB-KW"/>
</dbReference>
<dbReference type="Pfam" id="PF09261">
    <property type="entry name" value="Alpha-mann_mid"/>
    <property type="match status" value="1"/>
</dbReference>
<sequence length="877" mass="102756">MRFHIVSHTHWDREWYKTFEEYRVKLVRVMDDLMDLLESNKDYSSFMLDGQTIVLEDYLEIRPENRDRLSKLIQEKRIIVGPWYIQPDEFIPSGEALIRNLLIGIQIGEEFGPVMEIGYLPDSFGQSAFMPQIFSGFNMKDSIIWRGIADEDIKEKEFWWKGLDGSRVLNHYLPLGYENAKWLCLKDDKNEEVINTNIKAQQPLTSTDQILMLCGYDQREPNPDLPEIIERLNKQYKEKGYEFIFSSLEEYVEAVRKAKDKFHEITGEFRKGKHMRVHASIGSTRLDIKRLNFDCQILYEKYVEPIGTLAHLWGFKYDNSMINQGWKYIIQNQAHDSIGNVCTDKTHDEMEIRYSKAKQIGETIMAYNLQEISSRMKLDSNRGRPLIVFNTLLNPRKSIVEVEVFLDNEDFTLVDRYGKEIEYQIIDIEKVDLNDFSIESHFIGKNASQECYRVKFNFIANVAGYGYTTYYIQNKKYITDNINLILNDNVLENEYFIVEINEDGSFNIQDKASGKIYFNQNIIEESGNSGDEYDYSPPEKDILIYSKDKKADIEIISNGSIMAKVKITHQLYFPKDTYTKFRSTEMEKSEITSYITMYKGIKRIEIKTIIDNKVSNHRLRALFDSHINSSIHYADQQFGILNRKNYLKQVEYWQEDGWQEKYYPIYNQHKFVSVYDGEKGLQIMNKGLVQYEIIGKDNPKIALTLLCTTDYMGKQDLVNRPGRRSGLHVATPKSDMLKKFKAEYAITAINNDIEMNYLADDYVYPLYSYMPASIDEEGTTALDEYYPISIDNEYIATSVIKKAERGEALIVRLYNTQNRRIDDINIKYDSQAFKDIRFVNLREEEINRDKSLEIRGSNINIASMNSNEIITLKLLPR</sequence>
<organism evidence="6 7">
    <name type="scientific">Paramaledivibacter caminithermalis (strain DSM 15212 / CIP 107654 / DViRD3)</name>
    <name type="common">Clostridium caminithermale</name>
    <dbReference type="NCBI Taxonomy" id="1121301"/>
    <lineage>
        <taxon>Bacteria</taxon>
        <taxon>Bacillati</taxon>
        <taxon>Bacillota</taxon>
        <taxon>Clostridia</taxon>
        <taxon>Peptostreptococcales</taxon>
        <taxon>Caminicellaceae</taxon>
        <taxon>Paramaledivibacter</taxon>
    </lineage>
</organism>
<dbReference type="SUPFAM" id="SSF88688">
    <property type="entry name" value="Families 57/38 glycoside transferase middle domain"/>
    <property type="match status" value="1"/>
</dbReference>
<dbReference type="InterPro" id="IPR028995">
    <property type="entry name" value="Glyco_hydro_57/38_cen_sf"/>
</dbReference>
<name>A0A1M6MRY3_PARC5</name>
<evidence type="ECO:0000313" key="7">
    <source>
        <dbReference type="Proteomes" id="UP000184465"/>
    </source>
</evidence>
<evidence type="ECO:0000256" key="2">
    <source>
        <dbReference type="ARBA" id="ARBA00022723"/>
    </source>
</evidence>